<sequence length="107" mass="12717">MFEPTKPRRSEVPFNTVPEHMQQEIWHMIFMRPMKGLPLTSPQRFHFFKNKIARTLSVVYSQSEPYFSDGITAPYVEAYEEIEFPKIMYVYDDGNELIMTLDEKTSD</sequence>
<proteinExistence type="predicted"/>
<evidence type="ECO:0000313" key="6">
    <source>
        <dbReference type="Proteomes" id="UP001264335"/>
    </source>
</evidence>
<dbReference type="Gene3D" id="3.10.450.150">
    <property type="entry name" value="enterococcus faecalis protein"/>
    <property type="match status" value="1"/>
</dbReference>
<dbReference type="GeneID" id="69570365"/>
<evidence type="ECO:0000313" key="4">
    <source>
        <dbReference type="Proteomes" id="UP000288388"/>
    </source>
</evidence>
<dbReference type="EMBL" id="PDXQ01000002">
    <property type="protein sequence ID" value="TRZ28692.1"/>
    <property type="molecule type" value="Genomic_DNA"/>
</dbReference>
<organism evidence="2 4">
    <name type="scientific">Enterococcus avium</name>
    <name type="common">Streptococcus avium</name>
    <dbReference type="NCBI Taxonomy" id="33945"/>
    <lineage>
        <taxon>Bacteria</taxon>
        <taxon>Bacillati</taxon>
        <taxon>Bacillota</taxon>
        <taxon>Bacilli</taxon>
        <taxon>Lactobacillales</taxon>
        <taxon>Enterococcaceae</taxon>
        <taxon>Enterococcus</taxon>
    </lineage>
</organism>
<dbReference type="Proteomes" id="UP000316316">
    <property type="component" value="Unassembled WGS sequence"/>
</dbReference>
<reference evidence="2 4" key="2">
    <citation type="submission" date="2018-12" db="EMBL/GenBank/DDBJ databases">
        <title>A novel vanA-carrying plasmid in a clinical isolate of Enterococcus avium.</title>
        <authorList>
            <person name="Bernasconi O.J."/>
            <person name="Luzzaro F."/>
            <person name="Endimiani A."/>
        </authorList>
    </citation>
    <scope>NUCLEOTIDE SEQUENCE [LARGE SCALE GENOMIC DNA]</scope>
    <source>
        <strain evidence="2 4">LC0559/18</strain>
    </source>
</reference>
<dbReference type="Proteomes" id="UP001264335">
    <property type="component" value="Unassembled WGS sequence"/>
</dbReference>
<dbReference type="Pfam" id="PF06124">
    <property type="entry name" value="DUF960"/>
    <property type="match status" value="1"/>
</dbReference>
<gene>
    <name evidence="3" type="ORF">AUF17_18455</name>
    <name evidence="2" type="ORF">EK398_23275</name>
    <name evidence="1" type="ORF">P7D79_09745</name>
</gene>
<dbReference type="RefSeq" id="WP_016178857.1">
    <property type="nucleotide sequence ID" value="NZ_CAAKOC010000055.1"/>
</dbReference>
<comment type="caution">
    <text evidence="2">The sequence shown here is derived from an EMBL/GenBank/DDBJ whole genome shotgun (WGS) entry which is preliminary data.</text>
</comment>
<dbReference type="EMBL" id="RYZS01000002">
    <property type="protein sequence ID" value="RVU93336.1"/>
    <property type="molecule type" value="Genomic_DNA"/>
</dbReference>
<reference evidence="1 6" key="3">
    <citation type="submission" date="2023-03" db="EMBL/GenBank/DDBJ databases">
        <authorList>
            <person name="Shen W."/>
            <person name="Cai J."/>
        </authorList>
    </citation>
    <scope>NUCLEOTIDE SEQUENCE [LARGE SCALE GENOMIC DNA]</scope>
    <source>
        <strain evidence="1 6">Y2</strain>
    </source>
</reference>
<reference evidence="3 5" key="1">
    <citation type="submission" date="2017-10" db="EMBL/GenBank/DDBJ databases">
        <title>FDA dAtabase for Regulatory Grade micrObial Sequences (FDA-ARGOS): Supporting development and validation of Infectious Disease Dx tests.</title>
        <authorList>
            <person name="Campos J."/>
            <person name="Goldberg B."/>
            <person name="Tallon L.J."/>
            <person name="Sadzewicz L."/>
            <person name="Sengamalay N."/>
            <person name="Ott S."/>
            <person name="Godinez A."/>
            <person name="Nagaraj S."/>
            <person name="Vyas G."/>
            <person name="Aluvathingal J."/>
            <person name="Nadendla S."/>
            <person name="Geyer C."/>
            <person name="Nandy P."/>
            <person name="Hobson J."/>
            <person name="Sichtig H."/>
        </authorList>
    </citation>
    <scope>NUCLEOTIDE SEQUENCE [LARGE SCALE GENOMIC DNA]</scope>
    <source>
        <strain evidence="3 5">FDAARGOS_185</strain>
    </source>
</reference>
<dbReference type="EMBL" id="JARPWY010000022">
    <property type="protein sequence ID" value="MDT2514513.1"/>
    <property type="molecule type" value="Genomic_DNA"/>
</dbReference>
<evidence type="ECO:0000313" key="1">
    <source>
        <dbReference type="EMBL" id="MDT2514513.1"/>
    </source>
</evidence>
<dbReference type="InterPro" id="IPR009303">
    <property type="entry name" value="DUF960"/>
</dbReference>
<accession>A0A2N8PT57</accession>
<evidence type="ECO:0000313" key="2">
    <source>
        <dbReference type="EMBL" id="RVU93336.1"/>
    </source>
</evidence>
<evidence type="ECO:0000313" key="3">
    <source>
        <dbReference type="EMBL" id="TRZ28692.1"/>
    </source>
</evidence>
<evidence type="ECO:0000313" key="5">
    <source>
        <dbReference type="Proteomes" id="UP000316316"/>
    </source>
</evidence>
<dbReference type="AlphaFoldDB" id="A0A2N8PT57"/>
<protein>
    <submittedName>
        <fullName evidence="1">DUF960 family protein</fullName>
    </submittedName>
</protein>
<name>A0A2N8PT57_ENTAV</name>
<dbReference type="Proteomes" id="UP000288388">
    <property type="component" value="Unassembled WGS sequence"/>
</dbReference>